<proteinExistence type="predicted"/>
<protein>
    <recommendedName>
        <fullName evidence="3">DUF4861 domain-containing protein</fullName>
    </recommendedName>
</protein>
<gene>
    <name evidence="1" type="ORF">GCM10023331_06970</name>
</gene>
<keyword evidence="2" id="KW-1185">Reference proteome</keyword>
<organism evidence="1 2">
    <name type="scientific">Algivirga pacifica</name>
    <dbReference type="NCBI Taxonomy" id="1162670"/>
    <lineage>
        <taxon>Bacteria</taxon>
        <taxon>Pseudomonadati</taxon>
        <taxon>Bacteroidota</taxon>
        <taxon>Cytophagia</taxon>
        <taxon>Cytophagales</taxon>
        <taxon>Flammeovirgaceae</taxon>
        <taxon>Algivirga</taxon>
    </lineage>
</organism>
<dbReference type="EMBL" id="BAABJX010000015">
    <property type="protein sequence ID" value="GAA4825154.1"/>
    <property type="molecule type" value="Genomic_DNA"/>
</dbReference>
<reference evidence="2" key="1">
    <citation type="journal article" date="2019" name="Int. J. Syst. Evol. Microbiol.">
        <title>The Global Catalogue of Microorganisms (GCM) 10K type strain sequencing project: providing services to taxonomists for standard genome sequencing and annotation.</title>
        <authorList>
            <consortium name="The Broad Institute Genomics Platform"/>
            <consortium name="The Broad Institute Genome Sequencing Center for Infectious Disease"/>
            <person name="Wu L."/>
            <person name="Ma J."/>
        </authorList>
    </citation>
    <scope>NUCLEOTIDE SEQUENCE [LARGE SCALE GENOMIC DNA]</scope>
    <source>
        <strain evidence="2">JCM 18326</strain>
    </source>
</reference>
<dbReference type="RefSeq" id="WP_345369232.1">
    <property type="nucleotide sequence ID" value="NZ_BAABJX010000015.1"/>
</dbReference>
<accession>A0ABP9D3N6</accession>
<evidence type="ECO:0000313" key="2">
    <source>
        <dbReference type="Proteomes" id="UP001500298"/>
    </source>
</evidence>
<comment type="caution">
    <text evidence="1">The sequence shown here is derived from an EMBL/GenBank/DDBJ whole genome shotgun (WGS) entry which is preliminary data.</text>
</comment>
<evidence type="ECO:0000313" key="1">
    <source>
        <dbReference type="EMBL" id="GAA4825154.1"/>
    </source>
</evidence>
<dbReference type="InterPro" id="IPR032342">
    <property type="entry name" value="DUF4861"/>
</dbReference>
<name>A0ABP9D3N6_9BACT</name>
<dbReference type="Pfam" id="PF16153">
    <property type="entry name" value="DUF4861"/>
    <property type="match status" value="1"/>
</dbReference>
<dbReference type="Proteomes" id="UP001500298">
    <property type="component" value="Unassembled WGS sequence"/>
</dbReference>
<evidence type="ECO:0008006" key="3">
    <source>
        <dbReference type="Google" id="ProtNLM"/>
    </source>
</evidence>
<sequence>MEKQTFGAVEAYAYQDIIPTASEAHSIPIFTNGEGDTIPYQQSTDRLLLASKGMKKVYLSWTEKLPIFQSSTNIHLGKIQGDTTVSLQTEKRPEALIKPVRPMYYQAEGPMWENDVIAFRTYWDQRNGFDIFGKRTSSMILDQVGKEENYHELQSWGMDILKVGNSLGAGAIGIKIGEEVFRLGDTAEEQFRVLHEGPLYSSFELLYKGWQVKDRTYNVSRVISIYKGLSGYISSITVDGLQGDESLVTGMVNLHNKEFFQKTINDQEVLYTFDAQAEMDKYLGMAVSAPATQVVAVGNIEALTSEISDSWYMELRFPKEQQPITYTFWADWELREGGVKDKISFEGLLTTQLEEMP</sequence>